<feature type="domain" description="PRC-barrel" evidence="1">
    <location>
        <begin position="5"/>
        <end position="66"/>
    </location>
</feature>
<proteinExistence type="predicted"/>
<dbReference type="InterPro" id="IPR011033">
    <property type="entry name" value="PRC_barrel-like_sf"/>
</dbReference>
<dbReference type="SUPFAM" id="SSF50346">
    <property type="entry name" value="PRC-barrel domain"/>
    <property type="match status" value="1"/>
</dbReference>
<organism evidence="2">
    <name type="scientific">Thermofilum adornatum</name>
    <dbReference type="NCBI Taxonomy" id="1365176"/>
    <lineage>
        <taxon>Archaea</taxon>
        <taxon>Thermoproteota</taxon>
        <taxon>Thermoprotei</taxon>
        <taxon>Thermofilales</taxon>
        <taxon>Thermofilaceae</taxon>
        <taxon>Thermofilum</taxon>
    </lineage>
</organism>
<accession>A0A7C1CCL9</accession>
<protein>
    <recommendedName>
        <fullName evidence="1">PRC-barrel domain-containing protein</fullName>
    </recommendedName>
</protein>
<dbReference type="Pfam" id="PF05239">
    <property type="entry name" value="PRC"/>
    <property type="match status" value="1"/>
</dbReference>
<reference evidence="2" key="1">
    <citation type="journal article" date="2020" name="mSystems">
        <title>Genome- and Community-Level Interaction Insights into Carbon Utilization and Element Cycling Functions of Hydrothermarchaeota in Hydrothermal Sediment.</title>
        <authorList>
            <person name="Zhou Z."/>
            <person name="Liu Y."/>
            <person name="Xu W."/>
            <person name="Pan J."/>
            <person name="Luo Z.H."/>
            <person name="Li M."/>
        </authorList>
    </citation>
    <scope>NUCLEOTIDE SEQUENCE [LARGE SCALE GENOMIC DNA]</scope>
    <source>
        <strain evidence="2">SpSt-116</strain>
    </source>
</reference>
<dbReference type="EMBL" id="DSAY01000072">
    <property type="protein sequence ID" value="HDP14877.1"/>
    <property type="molecule type" value="Genomic_DNA"/>
</dbReference>
<gene>
    <name evidence="2" type="ORF">ENN26_03760</name>
</gene>
<evidence type="ECO:0000259" key="1">
    <source>
        <dbReference type="Pfam" id="PF05239"/>
    </source>
</evidence>
<name>A0A7C1CCL9_9CREN</name>
<dbReference type="InterPro" id="IPR027275">
    <property type="entry name" value="PRC-brl_dom"/>
</dbReference>
<dbReference type="AlphaFoldDB" id="A0A7C1CCL9"/>
<evidence type="ECO:0000313" key="2">
    <source>
        <dbReference type="EMBL" id="HDP14877.1"/>
    </source>
</evidence>
<dbReference type="Gene3D" id="2.30.30.240">
    <property type="entry name" value="PRC-barrel domain"/>
    <property type="match status" value="1"/>
</dbReference>
<comment type="caution">
    <text evidence="2">The sequence shown here is derived from an EMBL/GenBank/DDBJ whole genome shotgun (WGS) entry which is preliminary data.</text>
</comment>
<sequence length="108" mass="12476">MGITMSELKGKSVYTSDARRIGEIVDFGFKIGELAPYLIIKTPSGKKLEIPWSEIAAARDIVLVKPSFNVPEDLLKVEQKICPYCGRPATWIEQYQRWYCYHCKRYID</sequence>